<evidence type="ECO:0000259" key="2">
    <source>
        <dbReference type="Pfam" id="PF13439"/>
    </source>
</evidence>
<dbReference type="Pfam" id="PF13439">
    <property type="entry name" value="Glyco_transf_4"/>
    <property type="match status" value="1"/>
</dbReference>
<name>A0A937G105_9BACT</name>
<dbReference type="AlphaFoldDB" id="A0A937G105"/>
<dbReference type="SUPFAM" id="SSF53756">
    <property type="entry name" value="UDP-Glycosyltransferase/glycogen phosphorylase"/>
    <property type="match status" value="1"/>
</dbReference>
<keyword evidence="4" id="KW-1185">Reference proteome</keyword>
<dbReference type="InterPro" id="IPR028098">
    <property type="entry name" value="Glyco_trans_4-like_N"/>
</dbReference>
<accession>A0A937G105</accession>
<dbReference type="CDD" id="cd03801">
    <property type="entry name" value="GT4_PimA-like"/>
    <property type="match status" value="1"/>
</dbReference>
<reference evidence="3" key="1">
    <citation type="submission" date="2021-01" db="EMBL/GenBank/DDBJ databases">
        <title>Fulvivirga kasyanovii gen. nov., sp nov., a novel member of the phylum Bacteroidetes isolated from seawater in a mussel farm.</title>
        <authorList>
            <person name="Zhao L.-H."/>
            <person name="Wang Z.-J."/>
        </authorList>
    </citation>
    <scope>NUCLEOTIDE SEQUENCE</scope>
    <source>
        <strain evidence="3">29W222</strain>
    </source>
</reference>
<dbReference type="GO" id="GO:0016757">
    <property type="term" value="F:glycosyltransferase activity"/>
    <property type="evidence" value="ECO:0007669"/>
    <property type="project" value="InterPro"/>
</dbReference>
<dbReference type="Pfam" id="PF00534">
    <property type="entry name" value="Glycos_transf_1"/>
    <property type="match status" value="1"/>
</dbReference>
<gene>
    <name evidence="3" type="ORF">JMN32_17425</name>
</gene>
<dbReference type="PANTHER" id="PTHR45947:SF13">
    <property type="entry name" value="TRANSFERASE"/>
    <property type="match status" value="1"/>
</dbReference>
<protein>
    <submittedName>
        <fullName evidence="3">Glycosyltransferase family 4 protein</fullName>
    </submittedName>
</protein>
<feature type="domain" description="Glycosyltransferase subfamily 4-like N-terminal" evidence="2">
    <location>
        <begin position="26"/>
        <end position="205"/>
    </location>
</feature>
<dbReference type="Gene3D" id="3.40.50.2000">
    <property type="entry name" value="Glycogen Phosphorylase B"/>
    <property type="match status" value="2"/>
</dbReference>
<dbReference type="Proteomes" id="UP000614216">
    <property type="component" value="Unassembled WGS sequence"/>
</dbReference>
<dbReference type="RefSeq" id="WP_202857638.1">
    <property type="nucleotide sequence ID" value="NZ_JAEUGD010000058.1"/>
</dbReference>
<feature type="domain" description="Glycosyl transferase family 1" evidence="1">
    <location>
        <begin position="212"/>
        <end position="362"/>
    </location>
</feature>
<sequence length="404" mass="45928">MNILLIHNYYQQTGGEDYVFEAEGELLSAHGHNVHCLTFYNATIRTWKDKWTAASGIIYNRTSAMKVEQEIRYFNPDIVHVHNFVPLASPAIFLVAKKYGIPVVLTLHNYRLLCPGATLFYNYSIYEKSVESIFPLDAIWKGIYRNSRLQTTAIALMTLFHRFIGTWKHKIDRYIVLTNFAREKFVHSTLGISHHKFVLKPNFVNDNGKGDRKRNGFFLFAGRLAIEKGVHTLLKAAQSAGFNVAIIGDGPLKGEVEEAARLYPNIRYLGFKSKAEVVHYLKCCRALIFPSIWYETFGMTIIEAFSTATPVIVSRLGAMQELVQDRVNGLHFEAGNPADLARAVKQLMSDSVLEEALSVNARVTFLRKYTAEVNYKILLSIYQEVIKDKNPLGIRKSEHLITSE</sequence>
<organism evidence="3 4">
    <name type="scientific">Fulvivirga marina</name>
    <dbReference type="NCBI Taxonomy" id="2494733"/>
    <lineage>
        <taxon>Bacteria</taxon>
        <taxon>Pseudomonadati</taxon>
        <taxon>Bacteroidota</taxon>
        <taxon>Cytophagia</taxon>
        <taxon>Cytophagales</taxon>
        <taxon>Fulvivirgaceae</taxon>
        <taxon>Fulvivirga</taxon>
    </lineage>
</organism>
<evidence type="ECO:0000313" key="4">
    <source>
        <dbReference type="Proteomes" id="UP000614216"/>
    </source>
</evidence>
<dbReference type="PANTHER" id="PTHR45947">
    <property type="entry name" value="SULFOQUINOVOSYL TRANSFERASE SQD2"/>
    <property type="match status" value="1"/>
</dbReference>
<dbReference type="EMBL" id="JAEUGD010000058">
    <property type="protein sequence ID" value="MBL6448103.1"/>
    <property type="molecule type" value="Genomic_DNA"/>
</dbReference>
<evidence type="ECO:0000313" key="3">
    <source>
        <dbReference type="EMBL" id="MBL6448103.1"/>
    </source>
</evidence>
<comment type="caution">
    <text evidence="3">The sequence shown here is derived from an EMBL/GenBank/DDBJ whole genome shotgun (WGS) entry which is preliminary data.</text>
</comment>
<dbReference type="InterPro" id="IPR050194">
    <property type="entry name" value="Glycosyltransferase_grp1"/>
</dbReference>
<dbReference type="InterPro" id="IPR001296">
    <property type="entry name" value="Glyco_trans_1"/>
</dbReference>
<evidence type="ECO:0000259" key="1">
    <source>
        <dbReference type="Pfam" id="PF00534"/>
    </source>
</evidence>
<proteinExistence type="predicted"/>